<comment type="caution">
    <text evidence="1">The sequence shown here is derived from an EMBL/GenBank/DDBJ whole genome shotgun (WGS) entry which is preliminary data.</text>
</comment>
<gene>
    <name evidence="1" type="ORF">F0L74_19460</name>
</gene>
<protein>
    <submittedName>
        <fullName evidence="1">Uncharacterized protein</fullName>
    </submittedName>
</protein>
<name>A0A5B2VH21_9BACT</name>
<dbReference type="GO" id="GO:0005975">
    <property type="term" value="P:carbohydrate metabolic process"/>
    <property type="evidence" value="ECO:0007669"/>
    <property type="project" value="InterPro"/>
</dbReference>
<organism evidence="1 2">
    <name type="scientific">Chitinophaga agrisoli</name>
    <dbReference type="NCBI Taxonomy" id="2607653"/>
    <lineage>
        <taxon>Bacteria</taxon>
        <taxon>Pseudomonadati</taxon>
        <taxon>Bacteroidota</taxon>
        <taxon>Chitinophagia</taxon>
        <taxon>Chitinophagales</taxon>
        <taxon>Chitinophagaceae</taxon>
        <taxon>Chitinophaga</taxon>
    </lineage>
</organism>
<dbReference type="EMBL" id="VUOC01000004">
    <property type="protein sequence ID" value="KAA2238411.1"/>
    <property type="molecule type" value="Genomic_DNA"/>
</dbReference>
<evidence type="ECO:0000313" key="1">
    <source>
        <dbReference type="EMBL" id="KAA2238411.1"/>
    </source>
</evidence>
<dbReference type="Proteomes" id="UP000324611">
    <property type="component" value="Unassembled WGS sequence"/>
</dbReference>
<dbReference type="SUPFAM" id="SSF48208">
    <property type="entry name" value="Six-hairpin glycosidases"/>
    <property type="match status" value="1"/>
</dbReference>
<reference evidence="1 2" key="2">
    <citation type="submission" date="2019-09" db="EMBL/GenBank/DDBJ databases">
        <authorList>
            <person name="Jin C."/>
        </authorList>
    </citation>
    <scope>NUCLEOTIDE SEQUENCE [LARGE SCALE GENOMIC DNA]</scope>
    <source>
        <strain evidence="1 2">BN140078</strain>
    </source>
</reference>
<evidence type="ECO:0000313" key="2">
    <source>
        <dbReference type="Proteomes" id="UP000324611"/>
    </source>
</evidence>
<reference evidence="1 2" key="1">
    <citation type="submission" date="2019-09" db="EMBL/GenBank/DDBJ databases">
        <title>Chitinophaga ginsengihumi sp. nov., isolated from soil of ginseng rhizosphere.</title>
        <authorList>
            <person name="Lee J."/>
        </authorList>
    </citation>
    <scope>NUCLEOTIDE SEQUENCE [LARGE SCALE GENOMIC DNA]</scope>
    <source>
        <strain evidence="1 2">BN140078</strain>
    </source>
</reference>
<keyword evidence="2" id="KW-1185">Reference proteome</keyword>
<dbReference type="InterPro" id="IPR008928">
    <property type="entry name" value="6-hairpin_glycosidase_sf"/>
</dbReference>
<accession>A0A5B2VH21</accession>
<dbReference type="AlphaFoldDB" id="A0A5B2VH21"/>
<sequence length="736" mass="82950">MNALTPWAVSACSELTHSAPALFAQSVDGFTFLVTHTADSLWIIAEMPNGGRMAFRAAYSPGSSLKITDSHMLEQGVELQLSSDIGAYVATVTIDREQVVPVLRYTTTLTPAKDLLVSFWPRDVLATGKSNNPEYTAGKIHARQQGTRSGFLYMTMTRPRSASILYLQNLTALADYCEQTQTSCAGTVGGEWPELGFALPPAKDKPLPAGKEVCICDALVAFDPQFPDEEPALVRQYLELLGRLYLLLPKPDTLYRDWPVVLSKGLHDLIDSPGCWSQVAGHQYFNAYVSDYKTPPEIMVQLAILLPLLDYVEWNKSELKVMKTIRENLSTFYDEKLGTIRRWLPAAADKLEAEEEQKHPDVMDSWYLHHPLLNLARLALKGDKEAARLFTDSAEFAIKVAHHFNYHWPVFYNMKTLEVIKAETAEGKGGEKDVAGLYAHVMLQAWELTDEKRYLREAEQAAKTLEGYGFEVFYQANNTAFSAAALLRLYKITQNELYLHLSNMCLASIFQNTQLWDCNYGHGKHFSTFFALYPLNDAPYTAAYEEQEVFCALHDYLKHADGVPVLPSIRILTAEYIRYLVYRAVYYYPTMLPKEMLADKPKVGELDNKLWIALEDLQDGWLKSGTVGQEVYGAGNAFGILPRHYMLVPDEEFMVYVDYPTAGFNARKGQNIHFQVLGDSRLQCRMMIVRAAEAKLPKLTVTLGGSSREIKGNSTEDGNMEYIIHGDQQVHISWPK</sequence>
<dbReference type="RefSeq" id="WP_149839593.1">
    <property type="nucleotide sequence ID" value="NZ_VUOC01000004.1"/>
</dbReference>
<proteinExistence type="predicted"/>